<comment type="caution">
    <text evidence="1">The sequence shown here is derived from an EMBL/GenBank/DDBJ whole genome shotgun (WGS) entry which is preliminary data.</text>
</comment>
<sequence length="82" mass="8407">MIGHVIGTVMLGLAMWNSGLVSRWAAAATIVSQPLHFVAAAVLADHALDLAAWGPNAVGFAAVSMALITHRSAPARTIGDDC</sequence>
<accession>A0ABR7LGD8</accession>
<dbReference type="Proteomes" id="UP000734823">
    <property type="component" value="Unassembled WGS sequence"/>
</dbReference>
<gene>
    <name evidence="1" type="ORF">GPZ80_30160</name>
</gene>
<name>A0ABR7LGD8_9PSEU</name>
<organism evidence="1 2">
    <name type="scientific">Actinokineospora xionganensis</name>
    <dbReference type="NCBI Taxonomy" id="2684470"/>
    <lineage>
        <taxon>Bacteria</taxon>
        <taxon>Bacillati</taxon>
        <taxon>Actinomycetota</taxon>
        <taxon>Actinomycetes</taxon>
        <taxon>Pseudonocardiales</taxon>
        <taxon>Pseudonocardiaceae</taxon>
        <taxon>Actinokineospora</taxon>
    </lineage>
</organism>
<reference evidence="1 2" key="1">
    <citation type="submission" date="2020-06" db="EMBL/GenBank/DDBJ databases">
        <title>Actinokineospora xiongansis sp. nov., isolated from soil of Baiyangdian.</title>
        <authorList>
            <person name="Zhang X."/>
        </authorList>
    </citation>
    <scope>NUCLEOTIDE SEQUENCE [LARGE SCALE GENOMIC DNA]</scope>
    <source>
        <strain evidence="1 2">HBU206404</strain>
    </source>
</reference>
<proteinExistence type="predicted"/>
<evidence type="ECO:0000313" key="2">
    <source>
        <dbReference type="Proteomes" id="UP000734823"/>
    </source>
</evidence>
<evidence type="ECO:0000313" key="1">
    <source>
        <dbReference type="EMBL" id="MBC6451431.1"/>
    </source>
</evidence>
<keyword evidence="2" id="KW-1185">Reference proteome</keyword>
<dbReference type="EMBL" id="JABVED010000030">
    <property type="protein sequence ID" value="MBC6451431.1"/>
    <property type="molecule type" value="Genomic_DNA"/>
</dbReference>
<dbReference type="RefSeq" id="WP_187224505.1">
    <property type="nucleotide sequence ID" value="NZ_JABVED010000030.1"/>
</dbReference>
<protein>
    <submittedName>
        <fullName evidence="1">Uncharacterized protein</fullName>
    </submittedName>
</protein>